<evidence type="ECO:0000313" key="2">
    <source>
        <dbReference type="EMBL" id="KNE57274.1"/>
    </source>
</evidence>
<evidence type="ECO:0000313" key="3">
    <source>
        <dbReference type="Proteomes" id="UP000054350"/>
    </source>
</evidence>
<dbReference type="Proteomes" id="UP000054350">
    <property type="component" value="Unassembled WGS sequence"/>
</dbReference>
<dbReference type="AlphaFoldDB" id="A0A0L0S4H3"/>
<protein>
    <recommendedName>
        <fullName evidence="4">F-box domain-containing protein</fullName>
    </recommendedName>
</protein>
<accession>A0A0L0S4H3</accession>
<evidence type="ECO:0008006" key="4">
    <source>
        <dbReference type="Google" id="ProtNLM"/>
    </source>
</evidence>
<sequence length="481" mass="54133">MRDVVMLSAKAVSGDDKTQNQSSLSRKSSRRWSKRVSAGAAHASSSSAQEERPHEHHAAIELLPVHVFEDLCRHLIRADRGSVIHLARAAPGLYVPAISALMRNVGRPVPMFRVKSDMVWRWFQMTDEDLHPWELYDWSLVCNPKNKLGHVGVLAAADDQAPTFFLIAGTWAERGFHGIGRRGRDLIRIPIDLVRAMDLYQVEGLYLPRHLVRFDPRGPAPVVQTECYLRMAHVESLQSLAITLSSLHHDTLRVLALNLPATLSTLVLIDIELSCRDVDFIPLLRPSLTTLRLAQVRGMRESDWTTTLTHFPDGLHTLELGPAHFIAAATLNALATALSKLDRLRDLTLHQYYNPRADRDAILHVVASIPRNVKRLHLSSSTHIVDALVSHMPQRLQHLELASTELQHDHLAHLAAAFPTTFQTLDLYDTLVWFRLDPGPSPVTDIKVLFMKQLAGTARHGFRARLAQQRAWVYVPSRTEV</sequence>
<feature type="region of interest" description="Disordered" evidence="1">
    <location>
        <begin position="11"/>
        <end position="55"/>
    </location>
</feature>
<dbReference type="SUPFAM" id="SSF52047">
    <property type="entry name" value="RNI-like"/>
    <property type="match status" value="1"/>
</dbReference>
<proteinExistence type="predicted"/>
<dbReference type="InterPro" id="IPR032675">
    <property type="entry name" value="LRR_dom_sf"/>
</dbReference>
<reference evidence="2 3" key="1">
    <citation type="submission" date="2009-11" db="EMBL/GenBank/DDBJ databases">
        <title>Annotation of Allomyces macrogynus ATCC 38327.</title>
        <authorList>
            <consortium name="The Broad Institute Genome Sequencing Platform"/>
            <person name="Russ C."/>
            <person name="Cuomo C."/>
            <person name="Burger G."/>
            <person name="Gray M.W."/>
            <person name="Holland P.W.H."/>
            <person name="King N."/>
            <person name="Lang F.B.F."/>
            <person name="Roger A.J."/>
            <person name="Ruiz-Trillo I."/>
            <person name="Young S.K."/>
            <person name="Zeng Q."/>
            <person name="Gargeya S."/>
            <person name="Fitzgerald M."/>
            <person name="Haas B."/>
            <person name="Abouelleil A."/>
            <person name="Alvarado L."/>
            <person name="Arachchi H.M."/>
            <person name="Berlin A."/>
            <person name="Chapman S.B."/>
            <person name="Gearin G."/>
            <person name="Goldberg J."/>
            <person name="Griggs A."/>
            <person name="Gujja S."/>
            <person name="Hansen M."/>
            <person name="Heiman D."/>
            <person name="Howarth C."/>
            <person name="Larimer J."/>
            <person name="Lui A."/>
            <person name="MacDonald P.J.P."/>
            <person name="McCowen C."/>
            <person name="Montmayeur A."/>
            <person name="Murphy C."/>
            <person name="Neiman D."/>
            <person name="Pearson M."/>
            <person name="Priest M."/>
            <person name="Roberts A."/>
            <person name="Saif S."/>
            <person name="Shea T."/>
            <person name="Sisk P."/>
            <person name="Stolte C."/>
            <person name="Sykes S."/>
            <person name="Wortman J."/>
            <person name="Nusbaum C."/>
            <person name="Birren B."/>
        </authorList>
    </citation>
    <scope>NUCLEOTIDE SEQUENCE [LARGE SCALE GENOMIC DNA]</scope>
    <source>
        <strain evidence="2 3">ATCC 38327</strain>
    </source>
</reference>
<dbReference type="Gene3D" id="3.80.10.10">
    <property type="entry name" value="Ribonuclease Inhibitor"/>
    <property type="match status" value="1"/>
</dbReference>
<reference evidence="3" key="2">
    <citation type="submission" date="2009-11" db="EMBL/GenBank/DDBJ databases">
        <title>The Genome Sequence of Allomyces macrogynus strain ATCC 38327.</title>
        <authorList>
            <consortium name="The Broad Institute Genome Sequencing Platform"/>
            <person name="Russ C."/>
            <person name="Cuomo C."/>
            <person name="Shea T."/>
            <person name="Young S.K."/>
            <person name="Zeng Q."/>
            <person name="Koehrsen M."/>
            <person name="Haas B."/>
            <person name="Borodovsky M."/>
            <person name="Guigo R."/>
            <person name="Alvarado L."/>
            <person name="Berlin A."/>
            <person name="Borenstein D."/>
            <person name="Chen Z."/>
            <person name="Engels R."/>
            <person name="Freedman E."/>
            <person name="Gellesch M."/>
            <person name="Goldberg J."/>
            <person name="Griggs A."/>
            <person name="Gujja S."/>
            <person name="Heiman D."/>
            <person name="Hepburn T."/>
            <person name="Howarth C."/>
            <person name="Jen D."/>
            <person name="Larson L."/>
            <person name="Lewis B."/>
            <person name="Mehta T."/>
            <person name="Park D."/>
            <person name="Pearson M."/>
            <person name="Roberts A."/>
            <person name="Saif S."/>
            <person name="Shenoy N."/>
            <person name="Sisk P."/>
            <person name="Stolte C."/>
            <person name="Sykes S."/>
            <person name="Walk T."/>
            <person name="White J."/>
            <person name="Yandava C."/>
            <person name="Burger G."/>
            <person name="Gray M.W."/>
            <person name="Holland P.W.H."/>
            <person name="King N."/>
            <person name="Lang F.B.F."/>
            <person name="Roger A.J."/>
            <person name="Ruiz-Trillo I."/>
            <person name="Lander E."/>
            <person name="Nusbaum C."/>
        </authorList>
    </citation>
    <scope>NUCLEOTIDE SEQUENCE [LARGE SCALE GENOMIC DNA]</scope>
    <source>
        <strain evidence="3">ATCC 38327</strain>
    </source>
</reference>
<name>A0A0L0S4H3_ALLM3</name>
<gene>
    <name evidence="2" type="ORF">AMAG_03006</name>
</gene>
<keyword evidence="3" id="KW-1185">Reference proteome</keyword>
<dbReference type="VEuPathDB" id="FungiDB:AMAG_03006"/>
<organism evidence="2 3">
    <name type="scientific">Allomyces macrogynus (strain ATCC 38327)</name>
    <name type="common">Allomyces javanicus var. macrogynus</name>
    <dbReference type="NCBI Taxonomy" id="578462"/>
    <lineage>
        <taxon>Eukaryota</taxon>
        <taxon>Fungi</taxon>
        <taxon>Fungi incertae sedis</taxon>
        <taxon>Blastocladiomycota</taxon>
        <taxon>Blastocladiomycetes</taxon>
        <taxon>Blastocladiales</taxon>
        <taxon>Blastocladiaceae</taxon>
        <taxon>Allomyces</taxon>
    </lineage>
</organism>
<dbReference type="EMBL" id="GG745331">
    <property type="protein sequence ID" value="KNE57274.1"/>
    <property type="molecule type" value="Genomic_DNA"/>
</dbReference>
<feature type="compositionally biased region" description="Low complexity" evidence="1">
    <location>
        <begin position="35"/>
        <end position="48"/>
    </location>
</feature>
<dbReference type="OrthoDB" id="5579512at2759"/>
<evidence type="ECO:0000256" key="1">
    <source>
        <dbReference type="SAM" id="MobiDB-lite"/>
    </source>
</evidence>